<sequence length="183" mass="20903">MERLSWTKSAIIIPIGFFLVLCNAQQDEYPYPIQNNLLYNRLDLEQKGNSLQCYDCNSEFDPRCGDPFNPYTIGIINCSDRATPEHLVDPFDPDQKLKPTLCRKMVQKVQGKTRVIRTCGYIQDKHDDKNCFRRTGTKDVEIFYCSCTRSLCNDGNTVKRPARIVIALFTILVVKQLIGGLSA</sequence>
<evidence type="ECO:0000256" key="9">
    <source>
        <dbReference type="SAM" id="SignalP"/>
    </source>
</evidence>
<dbReference type="Proteomes" id="UP001153636">
    <property type="component" value="Chromosome 11"/>
</dbReference>
<keyword evidence="3" id="KW-0812">Transmembrane</keyword>
<dbReference type="InterPro" id="IPR031424">
    <property type="entry name" value="QVR-like"/>
</dbReference>
<dbReference type="PANTHER" id="PTHR33562">
    <property type="entry name" value="ATILLA, ISOFORM B-RELATED-RELATED"/>
    <property type="match status" value="1"/>
</dbReference>
<feature type="chain" id="PRO_5040367172" description="Protein sleepless" evidence="9">
    <location>
        <begin position="25"/>
        <end position="183"/>
    </location>
</feature>
<keyword evidence="8" id="KW-0449">Lipoprotein</keyword>
<keyword evidence="2" id="KW-0336">GPI-anchor</keyword>
<dbReference type="EMBL" id="OV651823">
    <property type="protein sequence ID" value="CAH1101157.1"/>
    <property type="molecule type" value="Genomic_DNA"/>
</dbReference>
<evidence type="ECO:0000256" key="5">
    <source>
        <dbReference type="ARBA" id="ARBA00022989"/>
    </source>
</evidence>
<evidence type="ECO:0000256" key="1">
    <source>
        <dbReference type="ARBA" id="ARBA00004589"/>
    </source>
</evidence>
<comment type="subcellular location">
    <subcellularLocation>
        <location evidence="1">Membrane</location>
        <topology evidence="1">Lipid-anchor</topology>
        <topology evidence="1">GPI-anchor</topology>
    </subcellularLocation>
</comment>
<dbReference type="Pfam" id="PF17064">
    <property type="entry name" value="QVR"/>
    <property type="match status" value="1"/>
</dbReference>
<name>A0A9P0CCR7_9CUCU</name>
<evidence type="ECO:0000256" key="4">
    <source>
        <dbReference type="ARBA" id="ARBA00022729"/>
    </source>
</evidence>
<dbReference type="GO" id="GO:0032222">
    <property type="term" value="P:regulation of synaptic transmission, cholinergic"/>
    <property type="evidence" value="ECO:0007669"/>
    <property type="project" value="InterPro"/>
</dbReference>
<keyword evidence="7" id="KW-0325">Glycoprotein</keyword>
<proteinExistence type="predicted"/>
<feature type="signal peptide" evidence="9">
    <location>
        <begin position="1"/>
        <end position="24"/>
    </location>
</feature>
<keyword evidence="4 9" id="KW-0732">Signal</keyword>
<dbReference type="OrthoDB" id="6083863at2759"/>
<reference evidence="10" key="1">
    <citation type="submission" date="2022-01" db="EMBL/GenBank/DDBJ databases">
        <authorList>
            <person name="King R."/>
        </authorList>
    </citation>
    <scope>NUCLEOTIDE SEQUENCE</scope>
</reference>
<dbReference type="InterPro" id="IPR050975">
    <property type="entry name" value="Sleep_regulator"/>
</dbReference>
<dbReference type="InterPro" id="IPR045860">
    <property type="entry name" value="Snake_toxin-like_sf"/>
</dbReference>
<evidence type="ECO:0000313" key="10">
    <source>
        <dbReference type="EMBL" id="CAH1101157.1"/>
    </source>
</evidence>
<gene>
    <name evidence="10" type="ORF">PSYICH_LOCUS2910</name>
</gene>
<dbReference type="PANTHER" id="PTHR33562:SF17">
    <property type="entry name" value="PROTEIN QUIVER"/>
    <property type="match status" value="1"/>
</dbReference>
<evidence type="ECO:0000256" key="7">
    <source>
        <dbReference type="ARBA" id="ARBA00023180"/>
    </source>
</evidence>
<dbReference type="SUPFAM" id="SSF57302">
    <property type="entry name" value="Snake toxin-like"/>
    <property type="match status" value="1"/>
</dbReference>
<keyword evidence="5" id="KW-1133">Transmembrane helix</keyword>
<dbReference type="GO" id="GO:0030431">
    <property type="term" value="P:sleep"/>
    <property type="evidence" value="ECO:0007669"/>
    <property type="project" value="InterPro"/>
</dbReference>
<dbReference type="GO" id="GO:0098552">
    <property type="term" value="C:side of membrane"/>
    <property type="evidence" value="ECO:0007669"/>
    <property type="project" value="UniProtKB-KW"/>
</dbReference>
<accession>A0A9P0CCR7</accession>
<evidence type="ECO:0000256" key="2">
    <source>
        <dbReference type="ARBA" id="ARBA00022622"/>
    </source>
</evidence>
<organism evidence="10 11">
    <name type="scientific">Psylliodes chrysocephalus</name>
    <dbReference type="NCBI Taxonomy" id="3402493"/>
    <lineage>
        <taxon>Eukaryota</taxon>
        <taxon>Metazoa</taxon>
        <taxon>Ecdysozoa</taxon>
        <taxon>Arthropoda</taxon>
        <taxon>Hexapoda</taxon>
        <taxon>Insecta</taxon>
        <taxon>Pterygota</taxon>
        <taxon>Neoptera</taxon>
        <taxon>Endopterygota</taxon>
        <taxon>Coleoptera</taxon>
        <taxon>Polyphaga</taxon>
        <taxon>Cucujiformia</taxon>
        <taxon>Chrysomeloidea</taxon>
        <taxon>Chrysomelidae</taxon>
        <taxon>Galerucinae</taxon>
        <taxon>Alticini</taxon>
        <taxon>Psylliodes</taxon>
    </lineage>
</organism>
<evidence type="ECO:0000256" key="3">
    <source>
        <dbReference type="ARBA" id="ARBA00022692"/>
    </source>
</evidence>
<evidence type="ECO:0000256" key="6">
    <source>
        <dbReference type="ARBA" id="ARBA00023136"/>
    </source>
</evidence>
<keyword evidence="6" id="KW-0472">Membrane</keyword>
<evidence type="ECO:0000256" key="8">
    <source>
        <dbReference type="ARBA" id="ARBA00023288"/>
    </source>
</evidence>
<evidence type="ECO:0000313" key="11">
    <source>
        <dbReference type="Proteomes" id="UP001153636"/>
    </source>
</evidence>
<keyword evidence="11" id="KW-1185">Reference proteome</keyword>
<protein>
    <recommendedName>
        <fullName evidence="12">Protein sleepless</fullName>
    </recommendedName>
</protein>
<evidence type="ECO:0008006" key="12">
    <source>
        <dbReference type="Google" id="ProtNLM"/>
    </source>
</evidence>
<dbReference type="AlphaFoldDB" id="A0A9P0CCR7"/>